<dbReference type="EMBL" id="JABWDY010041333">
    <property type="protein sequence ID" value="KAF5177490.1"/>
    <property type="molecule type" value="Genomic_DNA"/>
</dbReference>
<accession>A0A7J6UZJ4</accession>
<reference evidence="1 2" key="1">
    <citation type="submission" date="2020-06" db="EMBL/GenBank/DDBJ databases">
        <title>Transcriptomic and genomic resources for Thalictrum thalictroides and T. hernandezii: Facilitating candidate gene discovery in an emerging model plant lineage.</title>
        <authorList>
            <person name="Arias T."/>
            <person name="Riano-Pachon D.M."/>
            <person name="Di Stilio V.S."/>
        </authorList>
    </citation>
    <scope>NUCLEOTIDE SEQUENCE [LARGE SCALE GENOMIC DNA]</scope>
    <source>
        <strain evidence="2">cv. WT478/WT964</strain>
        <tissue evidence="1">Leaves</tissue>
    </source>
</reference>
<sequence length="61" mass="7015">MLLEGLQHLTKLKELKLLPLREPSLKPDRGEENYKIKNNPAISYLNKFHGSTDCERPPSRG</sequence>
<feature type="non-terminal residue" evidence="1">
    <location>
        <position position="61"/>
    </location>
</feature>
<dbReference type="AlphaFoldDB" id="A0A7J6UZJ4"/>
<name>A0A7J6UZJ4_THATH</name>
<evidence type="ECO:0000313" key="1">
    <source>
        <dbReference type="EMBL" id="KAF5177490.1"/>
    </source>
</evidence>
<dbReference type="Proteomes" id="UP000554482">
    <property type="component" value="Unassembled WGS sequence"/>
</dbReference>
<protein>
    <submittedName>
        <fullName evidence="1">Uncharacterized protein</fullName>
    </submittedName>
</protein>
<organism evidence="1 2">
    <name type="scientific">Thalictrum thalictroides</name>
    <name type="common">Rue-anemone</name>
    <name type="synonym">Anemone thalictroides</name>
    <dbReference type="NCBI Taxonomy" id="46969"/>
    <lineage>
        <taxon>Eukaryota</taxon>
        <taxon>Viridiplantae</taxon>
        <taxon>Streptophyta</taxon>
        <taxon>Embryophyta</taxon>
        <taxon>Tracheophyta</taxon>
        <taxon>Spermatophyta</taxon>
        <taxon>Magnoliopsida</taxon>
        <taxon>Ranunculales</taxon>
        <taxon>Ranunculaceae</taxon>
        <taxon>Thalictroideae</taxon>
        <taxon>Thalictrum</taxon>
    </lineage>
</organism>
<keyword evidence="2" id="KW-1185">Reference proteome</keyword>
<comment type="caution">
    <text evidence="1">The sequence shown here is derived from an EMBL/GenBank/DDBJ whole genome shotgun (WGS) entry which is preliminary data.</text>
</comment>
<evidence type="ECO:0000313" key="2">
    <source>
        <dbReference type="Proteomes" id="UP000554482"/>
    </source>
</evidence>
<gene>
    <name evidence="1" type="ORF">FRX31_032921</name>
</gene>
<proteinExistence type="predicted"/>